<keyword evidence="1" id="KW-0413">Isomerase</keyword>
<evidence type="ECO:0000313" key="2">
    <source>
        <dbReference type="Proteomes" id="UP000325291"/>
    </source>
</evidence>
<dbReference type="EC" id="5.1.2.3" evidence="1"/>
<sequence>KKVTDPQAYEVLKPIVVEQREVTDEDIVNFMMIPLCLETVRCLEDGIVETAAEADMGLIYGIGFPPFRGGALRYLDSIGVAEFVALADKYAELGALYHPTAKLREMAKNGQKFFG</sequence>
<evidence type="ECO:0000313" key="1">
    <source>
        <dbReference type="EMBL" id="KAA0908570.1"/>
    </source>
</evidence>
<dbReference type="PANTHER" id="PTHR43612:SF3">
    <property type="entry name" value="TRIFUNCTIONAL ENZYME SUBUNIT ALPHA, MITOCHONDRIAL"/>
    <property type="match status" value="1"/>
</dbReference>
<gene>
    <name evidence="1" type="primary">fadB</name>
    <name evidence="1" type="ORF">FLO80_22355</name>
</gene>
<feature type="non-terminal residue" evidence="1">
    <location>
        <position position="1"/>
    </location>
</feature>
<dbReference type="GO" id="GO:0008692">
    <property type="term" value="F:3-hydroxybutyryl-CoA epimerase activity"/>
    <property type="evidence" value="ECO:0007669"/>
    <property type="project" value="UniProtKB-EC"/>
</dbReference>
<dbReference type="Proteomes" id="UP000325291">
    <property type="component" value="Unassembled WGS sequence"/>
</dbReference>
<comment type="caution">
    <text evidence="1">The sequence shown here is derived from an EMBL/GenBank/DDBJ whole genome shotgun (WGS) entry which is preliminary data.</text>
</comment>
<name>A0A5A9YUK6_9RHOB</name>
<dbReference type="GO" id="GO:0016509">
    <property type="term" value="F:long-chain (3S)-3-hydroxyacyl-CoA dehydrogenase (NAD+) activity"/>
    <property type="evidence" value="ECO:0007669"/>
    <property type="project" value="TreeGrafter"/>
</dbReference>
<keyword evidence="1" id="KW-0456">Lyase</keyword>
<dbReference type="GO" id="GO:0004300">
    <property type="term" value="F:enoyl-CoA hydratase activity"/>
    <property type="evidence" value="ECO:0007669"/>
    <property type="project" value="UniProtKB-EC"/>
</dbReference>
<proteinExistence type="predicted"/>
<dbReference type="InterPro" id="IPR008927">
    <property type="entry name" value="6-PGluconate_DH-like_C_sf"/>
</dbReference>
<dbReference type="InterPro" id="IPR050136">
    <property type="entry name" value="FA_oxidation_alpha_subunit"/>
</dbReference>
<dbReference type="EC" id="4.2.1.17" evidence="1"/>
<dbReference type="GO" id="GO:0006635">
    <property type="term" value="P:fatty acid beta-oxidation"/>
    <property type="evidence" value="ECO:0007669"/>
    <property type="project" value="TreeGrafter"/>
</dbReference>
<dbReference type="PANTHER" id="PTHR43612">
    <property type="entry name" value="TRIFUNCTIONAL ENZYME SUBUNIT ALPHA"/>
    <property type="match status" value="1"/>
</dbReference>
<reference evidence="1 2" key="1">
    <citation type="submission" date="2019-07" db="EMBL/GenBank/DDBJ databases">
        <title>Aquicoccus porphyridii gen. nov., sp. nov., isolated from a small marine red alga, Porphyridium marinum.</title>
        <authorList>
            <person name="Liu L."/>
        </authorList>
    </citation>
    <scope>NUCLEOTIDE SEQUENCE [LARGE SCALE GENOMIC DNA]</scope>
    <source>
        <strain evidence="1 2">L1 8-17</strain>
    </source>
</reference>
<dbReference type="EC" id="1.1.1.35" evidence="1"/>
<dbReference type="Gene3D" id="1.10.1040.50">
    <property type="match status" value="1"/>
</dbReference>
<dbReference type="EC" id="5.3.3.8" evidence="1"/>
<dbReference type="SUPFAM" id="SSF48179">
    <property type="entry name" value="6-phosphogluconate dehydrogenase C-terminal domain-like"/>
    <property type="match status" value="1"/>
</dbReference>
<dbReference type="EMBL" id="VINQ01000182">
    <property type="protein sequence ID" value="KAA0908570.1"/>
    <property type="molecule type" value="Genomic_DNA"/>
</dbReference>
<dbReference type="GO" id="GO:0004165">
    <property type="term" value="F:delta(3)-delta(2)-enoyl-CoA isomerase activity"/>
    <property type="evidence" value="ECO:0007669"/>
    <property type="project" value="UniProtKB-EC"/>
</dbReference>
<accession>A0A5A9YUK6</accession>
<dbReference type="AlphaFoldDB" id="A0A5A9YUK6"/>
<organism evidence="1 2">
    <name type="scientific">Aquicoccus porphyridii</name>
    <dbReference type="NCBI Taxonomy" id="1852029"/>
    <lineage>
        <taxon>Bacteria</taxon>
        <taxon>Pseudomonadati</taxon>
        <taxon>Pseudomonadota</taxon>
        <taxon>Alphaproteobacteria</taxon>
        <taxon>Rhodobacterales</taxon>
        <taxon>Paracoccaceae</taxon>
        <taxon>Aquicoccus</taxon>
    </lineage>
</organism>
<keyword evidence="1" id="KW-0560">Oxidoreductase</keyword>
<keyword evidence="2" id="KW-1185">Reference proteome</keyword>
<protein>
    <submittedName>
        <fullName evidence="1">Fatty acid oxidation complex subunit alpha FadB</fullName>
        <ecNumber evidence="1">1.1.1.35</ecNumber>
        <ecNumber evidence="1">4.2.1.17</ecNumber>
        <ecNumber evidence="1">5.1.2.3</ecNumber>
        <ecNumber evidence="1">5.3.3.8</ecNumber>
    </submittedName>
</protein>